<sequence length="205" mass="22800">MSPRATPLVPVDLAAALASNPAIAPRRPSSSSVTPRMAPRTPIIAATSTTNIVGLEADVVTRLATKSNYQNIIEGHSELLGLNPGLEKRRTNHKQAEQKRRDSLKLCFDDLKTRLPELNPKLISKIYLLNEANVFIDKLRHTARHQERARQHVASALAAKGMDAKEIEEIFAGAEKMADEDMANEQETEMQRKGKGARGRYREDR</sequence>
<protein>
    <recommendedName>
        <fullName evidence="4">BHLH domain-containing protein</fullName>
    </recommendedName>
</protein>
<keyword evidence="6" id="KW-1185">Reference proteome</keyword>
<keyword evidence="1" id="KW-0238">DNA-binding</keyword>
<dbReference type="Gene3D" id="4.10.280.10">
    <property type="entry name" value="Helix-loop-helix DNA-binding domain"/>
    <property type="match status" value="1"/>
</dbReference>
<evidence type="ECO:0000256" key="2">
    <source>
        <dbReference type="ARBA" id="ARBA00023242"/>
    </source>
</evidence>
<dbReference type="GO" id="GO:0003677">
    <property type="term" value="F:DNA binding"/>
    <property type="evidence" value="ECO:0007669"/>
    <property type="project" value="UniProtKB-KW"/>
</dbReference>
<dbReference type="PANTHER" id="PTHR10328:SF15">
    <property type="entry name" value="BHLH TRANSCRIPTION FACTOR"/>
    <property type="match status" value="1"/>
</dbReference>
<feature type="region of interest" description="Disordered" evidence="3">
    <location>
        <begin position="178"/>
        <end position="205"/>
    </location>
</feature>
<dbReference type="Pfam" id="PF00010">
    <property type="entry name" value="HLH"/>
    <property type="match status" value="1"/>
</dbReference>
<evidence type="ECO:0000256" key="1">
    <source>
        <dbReference type="ARBA" id="ARBA00023125"/>
    </source>
</evidence>
<dbReference type="PANTHER" id="PTHR10328">
    <property type="entry name" value="PROTEIN MAX MYC-ASSOCIATED FACTOR X"/>
    <property type="match status" value="1"/>
</dbReference>
<dbReference type="RefSeq" id="XP_040745923.1">
    <property type="nucleotide sequence ID" value="XM_040889695.1"/>
</dbReference>
<dbReference type="GeneID" id="63806343"/>
<evidence type="ECO:0000313" key="6">
    <source>
        <dbReference type="Proteomes" id="UP000193922"/>
    </source>
</evidence>
<gene>
    <name evidence="5" type="ORF">DL89DRAFT_282551</name>
</gene>
<dbReference type="InterPro" id="IPR036638">
    <property type="entry name" value="HLH_DNA-bd_sf"/>
</dbReference>
<dbReference type="OrthoDB" id="5344169at2759"/>
<evidence type="ECO:0000259" key="4">
    <source>
        <dbReference type="PROSITE" id="PS50888"/>
    </source>
</evidence>
<accession>A0A1Y1WG55</accession>
<organism evidence="5 6">
    <name type="scientific">Linderina pennispora</name>
    <dbReference type="NCBI Taxonomy" id="61395"/>
    <lineage>
        <taxon>Eukaryota</taxon>
        <taxon>Fungi</taxon>
        <taxon>Fungi incertae sedis</taxon>
        <taxon>Zoopagomycota</taxon>
        <taxon>Kickxellomycotina</taxon>
        <taxon>Kickxellomycetes</taxon>
        <taxon>Kickxellales</taxon>
        <taxon>Kickxellaceae</taxon>
        <taxon>Linderina</taxon>
    </lineage>
</organism>
<reference evidence="5 6" key="1">
    <citation type="submission" date="2016-07" db="EMBL/GenBank/DDBJ databases">
        <title>Pervasive Adenine N6-methylation of Active Genes in Fungi.</title>
        <authorList>
            <consortium name="DOE Joint Genome Institute"/>
            <person name="Mondo S.J."/>
            <person name="Dannebaum R.O."/>
            <person name="Kuo R.C."/>
            <person name="Labutti K."/>
            <person name="Haridas S."/>
            <person name="Kuo A."/>
            <person name="Salamov A."/>
            <person name="Ahrendt S.R."/>
            <person name="Lipzen A."/>
            <person name="Sullivan W."/>
            <person name="Andreopoulos W.B."/>
            <person name="Clum A."/>
            <person name="Lindquist E."/>
            <person name="Daum C."/>
            <person name="Ramamoorthy G.K."/>
            <person name="Gryganskyi A."/>
            <person name="Culley D."/>
            <person name="Magnuson J.K."/>
            <person name="James T.Y."/>
            <person name="O'Malley M.A."/>
            <person name="Stajich J.E."/>
            <person name="Spatafora J.W."/>
            <person name="Visel A."/>
            <person name="Grigoriev I.V."/>
        </authorList>
    </citation>
    <scope>NUCLEOTIDE SEQUENCE [LARGE SCALE GENOMIC DNA]</scope>
    <source>
        <strain evidence="5 6">ATCC 12442</strain>
    </source>
</reference>
<dbReference type="AlphaFoldDB" id="A0A1Y1WG55"/>
<dbReference type="InterPro" id="IPR011598">
    <property type="entry name" value="bHLH_dom"/>
</dbReference>
<dbReference type="SUPFAM" id="SSF47459">
    <property type="entry name" value="HLH, helix-loop-helix DNA-binding domain"/>
    <property type="match status" value="1"/>
</dbReference>
<dbReference type="GO" id="GO:0003700">
    <property type="term" value="F:DNA-binding transcription factor activity"/>
    <property type="evidence" value="ECO:0007669"/>
    <property type="project" value="TreeGrafter"/>
</dbReference>
<dbReference type="GO" id="GO:0046983">
    <property type="term" value="F:protein dimerization activity"/>
    <property type="evidence" value="ECO:0007669"/>
    <property type="project" value="InterPro"/>
</dbReference>
<feature type="compositionally biased region" description="Acidic residues" evidence="3">
    <location>
        <begin position="178"/>
        <end position="188"/>
    </location>
</feature>
<proteinExistence type="predicted"/>
<comment type="caution">
    <text evidence="5">The sequence shown here is derived from an EMBL/GenBank/DDBJ whole genome shotgun (WGS) entry which is preliminary data.</text>
</comment>
<feature type="domain" description="BHLH" evidence="4">
    <location>
        <begin position="88"/>
        <end position="139"/>
    </location>
</feature>
<dbReference type="GO" id="GO:0045944">
    <property type="term" value="P:positive regulation of transcription by RNA polymerase II"/>
    <property type="evidence" value="ECO:0007669"/>
    <property type="project" value="TreeGrafter"/>
</dbReference>
<dbReference type="GO" id="GO:0090575">
    <property type="term" value="C:RNA polymerase II transcription regulator complex"/>
    <property type="evidence" value="ECO:0007669"/>
    <property type="project" value="TreeGrafter"/>
</dbReference>
<evidence type="ECO:0000256" key="3">
    <source>
        <dbReference type="SAM" id="MobiDB-lite"/>
    </source>
</evidence>
<dbReference type="SMART" id="SM00353">
    <property type="entry name" value="HLH"/>
    <property type="match status" value="1"/>
</dbReference>
<name>A0A1Y1WG55_9FUNG</name>
<evidence type="ECO:0000313" key="5">
    <source>
        <dbReference type="EMBL" id="ORX72499.1"/>
    </source>
</evidence>
<keyword evidence="2" id="KW-0539">Nucleus</keyword>
<dbReference type="Proteomes" id="UP000193922">
    <property type="component" value="Unassembled WGS sequence"/>
</dbReference>
<dbReference type="STRING" id="61395.A0A1Y1WG55"/>
<dbReference type="EMBL" id="MCFD01000003">
    <property type="protein sequence ID" value="ORX72499.1"/>
    <property type="molecule type" value="Genomic_DNA"/>
</dbReference>
<dbReference type="PROSITE" id="PS50888">
    <property type="entry name" value="BHLH"/>
    <property type="match status" value="1"/>
</dbReference>